<keyword evidence="3" id="KW-1133">Transmembrane helix</keyword>
<feature type="compositionally biased region" description="Polar residues" evidence="6">
    <location>
        <begin position="82"/>
        <end position="99"/>
    </location>
</feature>
<evidence type="ECO:0000256" key="4">
    <source>
        <dbReference type="ARBA" id="ARBA00023128"/>
    </source>
</evidence>
<organism evidence="7 8">
    <name type="scientific">Tilletia caries</name>
    <name type="common">wheat bunt fungus</name>
    <dbReference type="NCBI Taxonomy" id="13290"/>
    <lineage>
        <taxon>Eukaryota</taxon>
        <taxon>Fungi</taxon>
        <taxon>Dikarya</taxon>
        <taxon>Basidiomycota</taxon>
        <taxon>Ustilaginomycotina</taxon>
        <taxon>Exobasidiomycetes</taxon>
        <taxon>Tilletiales</taxon>
        <taxon>Tilletiaceae</taxon>
        <taxon>Tilletia</taxon>
    </lineage>
</organism>
<name>A0A177V8H9_9BASI</name>
<evidence type="ECO:0000256" key="1">
    <source>
        <dbReference type="ARBA" id="ARBA00004225"/>
    </source>
</evidence>
<feature type="region of interest" description="Disordered" evidence="6">
    <location>
        <begin position="716"/>
        <end position="743"/>
    </location>
</feature>
<dbReference type="PANTHER" id="PTHR28234:SF1">
    <property type="entry name" value="NUCLEAR CONTROL OF ATPASE PROTEIN 2"/>
    <property type="match status" value="1"/>
</dbReference>
<evidence type="ECO:0000256" key="3">
    <source>
        <dbReference type="ARBA" id="ARBA00022989"/>
    </source>
</evidence>
<feature type="compositionally biased region" description="Low complexity" evidence="6">
    <location>
        <begin position="63"/>
        <end position="81"/>
    </location>
</feature>
<dbReference type="Pfam" id="PF08637">
    <property type="entry name" value="NCA2"/>
    <property type="match status" value="1"/>
</dbReference>
<keyword evidence="2" id="KW-0812">Transmembrane</keyword>
<feature type="region of interest" description="Disordered" evidence="6">
    <location>
        <begin position="1"/>
        <end position="46"/>
    </location>
</feature>
<sequence length="773" mass="83159">MADRTNPKRRERKREHDEYDEEEEERGKHSRLPHSPSSSSSSFAVDAIRTLGSQLDAIERSRISTSSTSTAADSETVTTAVKQEQGQARTDDQASGDNSASSVLDISQITANHPTTADLLQILSSLHPSIVLMPSSGAGPTADTVFALTRIALATYTAFLDTLLQDAHAVEASAWGWHDIHDDDNHLAALTYLVQTLPARTWSLSQTAVRILRSSQVPASFSTQSIQTVLHSLKKSPALLTTALFPLSASGPAPLASGEGGAAVTTIGIGRVKFGFNPLRAPRAFDPVRLAAHEARSKAQILLAERDALATQLGTLAQQLPTLVSSTRDAEGTTSQKSAVSEYEAAVLVALQSAGRAVRHIQSALEQEPIAKSPSPSDLYDVLHSLLSTSIPQYTSATHTSLSVPTSVSNLSALGEPSLFLRLWLPAIILPASALVLRSTIIAQWDRILATVTDAKETIRGFWVGWVVQPGAQLLRTLRRGEAERGLIIAKESLASDLKSLERMVTSFSAEKYNLSPDELEDLAAKVRDGDLTSVLRVYEDEMRSPLKSAFTGSLLRALLIQVQKAKVDLEVAMSGIDRLLRSQELLIGAVGLAPAVAIVWVTTKWALSGGRFGGGRRRQLREGESLRMRAWEAMREIDKLLSLPGASSGSSTSSTDTLPPLTHGLLLLHLSFLRSAADPLTAFYARASPQKKAIAKRLRRAFLQDIRELEAAAAATGWEGEDQKEADARSGSGSDAGPGMGSVGLGWQVRRATIQRMWSSWQGLLVPRGVGM</sequence>
<evidence type="ECO:0000313" key="7">
    <source>
        <dbReference type="EMBL" id="KAE8263881.1"/>
    </source>
</evidence>
<reference evidence="7" key="1">
    <citation type="submission" date="2016-04" db="EMBL/GenBank/DDBJ databases">
        <authorList>
            <person name="Nguyen H.D."/>
            <person name="Kesanakurti P."/>
            <person name="Cullis J."/>
            <person name="Levesque C.A."/>
            <person name="Hambleton S."/>
        </authorList>
    </citation>
    <scope>NUCLEOTIDE SEQUENCE</scope>
    <source>
        <strain evidence="7">DAOMC 238032</strain>
    </source>
</reference>
<dbReference type="PANTHER" id="PTHR28234">
    <property type="entry name" value="NUCLEAR CONTROL OF ATPASE PROTEIN 2"/>
    <property type="match status" value="1"/>
</dbReference>
<dbReference type="Proteomes" id="UP000077671">
    <property type="component" value="Unassembled WGS sequence"/>
</dbReference>
<evidence type="ECO:0000256" key="6">
    <source>
        <dbReference type="SAM" id="MobiDB-lite"/>
    </source>
</evidence>
<comment type="caution">
    <text evidence="7">The sequence shown here is derived from an EMBL/GenBank/DDBJ whole genome shotgun (WGS) entry which is preliminary data.</text>
</comment>
<gene>
    <name evidence="7" type="ORF">A4X03_0g1357</name>
</gene>
<dbReference type="EMBL" id="LWDD02000107">
    <property type="protein sequence ID" value="KAE8263881.1"/>
    <property type="molecule type" value="Genomic_DNA"/>
</dbReference>
<keyword evidence="4" id="KW-0496">Mitochondrion</keyword>
<proteinExistence type="predicted"/>
<evidence type="ECO:0000256" key="2">
    <source>
        <dbReference type="ARBA" id="ARBA00022692"/>
    </source>
</evidence>
<keyword evidence="5" id="KW-0472">Membrane</keyword>
<dbReference type="InterPro" id="IPR013946">
    <property type="entry name" value="NCA2-like"/>
</dbReference>
<dbReference type="GO" id="GO:0005741">
    <property type="term" value="C:mitochondrial outer membrane"/>
    <property type="evidence" value="ECO:0007669"/>
    <property type="project" value="TreeGrafter"/>
</dbReference>
<reference evidence="7" key="2">
    <citation type="journal article" date="2019" name="IMA Fungus">
        <title>Genome sequencing and comparison of five Tilletia species to identify candidate genes for the detection of regulated species infecting wheat.</title>
        <authorList>
            <person name="Nguyen H.D.T."/>
            <person name="Sultana T."/>
            <person name="Kesanakurti P."/>
            <person name="Hambleton S."/>
        </authorList>
    </citation>
    <scope>NUCLEOTIDE SEQUENCE</scope>
    <source>
        <strain evidence="7">DAOMC 238032</strain>
    </source>
</reference>
<evidence type="ECO:0000256" key="5">
    <source>
        <dbReference type="ARBA" id="ARBA00023136"/>
    </source>
</evidence>
<dbReference type="AlphaFoldDB" id="A0A177V8H9"/>
<evidence type="ECO:0008006" key="9">
    <source>
        <dbReference type="Google" id="ProtNLM"/>
    </source>
</evidence>
<protein>
    <recommendedName>
        <fullName evidence="9">Nuclear control of ATPase protein 2</fullName>
    </recommendedName>
</protein>
<feature type="region of interest" description="Disordered" evidence="6">
    <location>
        <begin position="59"/>
        <end position="99"/>
    </location>
</feature>
<evidence type="ECO:0000313" key="8">
    <source>
        <dbReference type="Proteomes" id="UP000077671"/>
    </source>
</evidence>
<comment type="subcellular location">
    <subcellularLocation>
        <location evidence="1">Mitochondrion membrane</location>
        <topology evidence="1">Multi-pass membrane protein</topology>
    </subcellularLocation>
</comment>
<accession>A0A177V8H9</accession>